<keyword evidence="1" id="KW-0378">Hydrolase</keyword>
<dbReference type="GO" id="GO:0052689">
    <property type="term" value="F:carboxylic ester hydrolase activity"/>
    <property type="evidence" value="ECO:0007669"/>
    <property type="project" value="UniProtKB-ARBA"/>
</dbReference>
<dbReference type="EMBL" id="BMIR01000019">
    <property type="protein sequence ID" value="GGE51034.1"/>
    <property type="molecule type" value="Genomic_DNA"/>
</dbReference>
<dbReference type="Gene3D" id="3.40.50.1820">
    <property type="entry name" value="alpha/beta hydrolase"/>
    <property type="match status" value="1"/>
</dbReference>
<evidence type="ECO:0000313" key="3">
    <source>
        <dbReference type="EMBL" id="GGE51034.1"/>
    </source>
</evidence>
<organism evidence="3 4">
    <name type="scientific">Pullulanibacillus camelliae</name>
    <dbReference type="NCBI Taxonomy" id="1707096"/>
    <lineage>
        <taxon>Bacteria</taxon>
        <taxon>Bacillati</taxon>
        <taxon>Bacillota</taxon>
        <taxon>Bacilli</taxon>
        <taxon>Bacillales</taxon>
        <taxon>Sporolactobacillaceae</taxon>
        <taxon>Pullulanibacillus</taxon>
    </lineage>
</organism>
<protein>
    <submittedName>
        <fullName evidence="3">Putative esterase YitV</fullName>
    </submittedName>
</protein>
<dbReference type="GO" id="GO:0008236">
    <property type="term" value="F:serine-type peptidase activity"/>
    <property type="evidence" value="ECO:0007669"/>
    <property type="project" value="InterPro"/>
</dbReference>
<dbReference type="InterPro" id="IPR029058">
    <property type="entry name" value="AB_hydrolase_fold"/>
</dbReference>
<dbReference type="RefSeq" id="WP_188696663.1">
    <property type="nucleotide sequence ID" value="NZ_BMIR01000019.1"/>
</dbReference>
<reference evidence="3" key="2">
    <citation type="submission" date="2020-09" db="EMBL/GenBank/DDBJ databases">
        <authorList>
            <person name="Sun Q."/>
            <person name="Zhou Y."/>
        </authorList>
    </citation>
    <scope>NUCLEOTIDE SEQUENCE</scope>
    <source>
        <strain evidence="3">CGMCC 1.15371</strain>
    </source>
</reference>
<comment type="caution">
    <text evidence="3">The sequence shown here is derived from an EMBL/GenBank/DDBJ whole genome shotgun (WGS) entry which is preliminary data.</text>
</comment>
<name>A0A8J2YKF8_9BACL</name>
<gene>
    <name evidence="3" type="primary">yitV</name>
    <name evidence="3" type="ORF">GCM10011391_32270</name>
</gene>
<sequence length="252" mass="28864">MQVIEELTSAGIPALHIVDKEYVDQPLPFIIFWHGWTSWKEAYLHYAYLAAKEGFRVILPDALGHGERLHELSEQERQYGFWQIVLQNIKDTELIKEDFEHKGLILDQRIAVAGVSMGAITTLGCLKAFDWIKVAVSLMGTPNYQGFADHLLTAFTKEGVALPYNDEQIKTMIAALAPYDLSQAPEKINQRPLLFWHGKLDPVVPYADSYQFYKQLKASGHPNVEYWLEDKAGHKVSRQGMLHYANWLKEHL</sequence>
<evidence type="ECO:0000259" key="2">
    <source>
        <dbReference type="Pfam" id="PF00326"/>
    </source>
</evidence>
<dbReference type="SUPFAM" id="SSF53474">
    <property type="entry name" value="alpha/beta-Hydrolases"/>
    <property type="match status" value="1"/>
</dbReference>
<feature type="domain" description="Peptidase S9 prolyl oligopeptidase catalytic" evidence="2">
    <location>
        <begin position="45"/>
        <end position="249"/>
    </location>
</feature>
<keyword evidence="4" id="KW-1185">Reference proteome</keyword>
<dbReference type="InterPro" id="IPR001375">
    <property type="entry name" value="Peptidase_S9_cat"/>
</dbReference>
<dbReference type="GO" id="GO:0006508">
    <property type="term" value="P:proteolysis"/>
    <property type="evidence" value="ECO:0007669"/>
    <property type="project" value="InterPro"/>
</dbReference>
<evidence type="ECO:0000256" key="1">
    <source>
        <dbReference type="ARBA" id="ARBA00022801"/>
    </source>
</evidence>
<proteinExistence type="predicted"/>
<dbReference type="PANTHER" id="PTHR22946">
    <property type="entry name" value="DIENELACTONE HYDROLASE DOMAIN-CONTAINING PROTEIN-RELATED"/>
    <property type="match status" value="1"/>
</dbReference>
<dbReference type="Pfam" id="PF00326">
    <property type="entry name" value="Peptidase_S9"/>
    <property type="match status" value="1"/>
</dbReference>
<reference evidence="3" key="1">
    <citation type="journal article" date="2014" name="Int. J. Syst. Evol. Microbiol.">
        <title>Complete genome sequence of Corynebacterium casei LMG S-19264T (=DSM 44701T), isolated from a smear-ripened cheese.</title>
        <authorList>
            <consortium name="US DOE Joint Genome Institute (JGI-PGF)"/>
            <person name="Walter F."/>
            <person name="Albersmeier A."/>
            <person name="Kalinowski J."/>
            <person name="Ruckert C."/>
        </authorList>
    </citation>
    <scope>NUCLEOTIDE SEQUENCE</scope>
    <source>
        <strain evidence="3">CGMCC 1.15371</strain>
    </source>
</reference>
<dbReference type="AlphaFoldDB" id="A0A8J2YKF8"/>
<dbReference type="InterPro" id="IPR050261">
    <property type="entry name" value="FrsA_esterase"/>
</dbReference>
<dbReference type="PANTHER" id="PTHR22946:SF9">
    <property type="entry name" value="POLYKETIDE TRANSFERASE AF380"/>
    <property type="match status" value="1"/>
</dbReference>
<dbReference type="Proteomes" id="UP000628775">
    <property type="component" value="Unassembled WGS sequence"/>
</dbReference>
<evidence type="ECO:0000313" key="4">
    <source>
        <dbReference type="Proteomes" id="UP000628775"/>
    </source>
</evidence>
<accession>A0A8J2YKF8</accession>